<keyword evidence="2 7" id="KW-0662">Pyridine nucleotide biosynthesis</keyword>
<evidence type="ECO:0000256" key="3">
    <source>
        <dbReference type="ARBA" id="ARBA00022723"/>
    </source>
</evidence>
<gene>
    <name evidence="7" type="primary">nbaC</name>
    <name evidence="8" type="ORF">HFP15_40740</name>
</gene>
<sequence>MTEITEPIDFPGWLQANEPQLKPPVNNKEIFPGQDDFVVMIVGGPNQRTDFHVDPYEEFFYQIKGNMHVNVVTGEGVKPVHIREGQMWVLPRNVPHSPQRPEAGSIGMVMEKVREEGTLEKFQWYCPNCSALVYEVELQVRDIVTDLPPVFEKFYTDEKARTCDTCGTVHPGKG</sequence>
<keyword evidence="6 7" id="KW-0408">Iron</keyword>
<keyword evidence="4 7" id="KW-0223">Dioxygenase</keyword>
<dbReference type="EC" id="1.13.11.6" evidence="7"/>
<organism evidence="8 9">
    <name type="scientific">Amycolatopsis acididurans</name>
    <dbReference type="NCBI Taxonomy" id="2724524"/>
    <lineage>
        <taxon>Bacteria</taxon>
        <taxon>Bacillati</taxon>
        <taxon>Actinomycetota</taxon>
        <taxon>Actinomycetes</taxon>
        <taxon>Pseudonocardiales</taxon>
        <taxon>Pseudonocardiaceae</taxon>
        <taxon>Amycolatopsis</taxon>
    </lineage>
</organism>
<proteinExistence type="inferred from homology"/>
<evidence type="ECO:0000256" key="4">
    <source>
        <dbReference type="ARBA" id="ARBA00022964"/>
    </source>
</evidence>
<evidence type="ECO:0000256" key="2">
    <source>
        <dbReference type="ARBA" id="ARBA00022642"/>
    </source>
</evidence>
<dbReference type="RefSeq" id="WP_168523725.1">
    <property type="nucleotide sequence ID" value="NZ_JAAXLS010000082.1"/>
</dbReference>
<comment type="caution">
    <text evidence="8">The sequence shown here is derived from an EMBL/GenBank/DDBJ whole genome shotgun (WGS) entry which is preliminary data.</text>
</comment>
<evidence type="ECO:0000313" key="9">
    <source>
        <dbReference type="Proteomes" id="UP000715441"/>
    </source>
</evidence>
<accession>A0ABX1JIX8</accession>
<comment type="function">
    <text evidence="1 7">Catalyzes the oxidative ring opening of 3-hydroxyanthranilate to 2-amino-3-carboxymuconate semialdehyde, which spontaneously cyclizes to quinolinate.</text>
</comment>
<dbReference type="EMBL" id="JAAXLS010000082">
    <property type="protein sequence ID" value="NKQ59186.1"/>
    <property type="molecule type" value="Genomic_DNA"/>
</dbReference>
<feature type="binding site" evidence="7">
    <location>
        <position position="52"/>
    </location>
    <ligand>
        <name>Fe cation</name>
        <dbReference type="ChEBI" id="CHEBI:24875"/>
        <label>1</label>
        <note>catalytic</note>
    </ligand>
</feature>
<reference evidence="8 9" key="1">
    <citation type="submission" date="2020-04" db="EMBL/GenBank/DDBJ databases">
        <title>Novel species.</title>
        <authorList>
            <person name="Teo W.F.A."/>
            <person name="Lipun K."/>
            <person name="Srisuk N."/>
            <person name="Duangmal K."/>
        </authorList>
    </citation>
    <scope>NUCLEOTIDE SEQUENCE [LARGE SCALE GENOMIC DNA]</scope>
    <source>
        <strain evidence="8 9">K13G38</strain>
    </source>
</reference>
<dbReference type="PANTHER" id="PTHR15497:SF1">
    <property type="entry name" value="3-HYDROXYANTHRANILATE 3,4-DIOXYGENASE"/>
    <property type="match status" value="1"/>
</dbReference>
<evidence type="ECO:0000256" key="5">
    <source>
        <dbReference type="ARBA" id="ARBA00023002"/>
    </source>
</evidence>
<feature type="binding site" evidence="7">
    <location>
        <position position="126"/>
    </location>
    <ligand>
        <name>Fe cation</name>
        <dbReference type="ChEBI" id="CHEBI:24875"/>
        <label>2</label>
    </ligand>
</feature>
<evidence type="ECO:0000256" key="1">
    <source>
        <dbReference type="ARBA" id="ARBA00002752"/>
    </source>
</evidence>
<feature type="binding site" evidence="7">
    <location>
        <position position="100"/>
    </location>
    <ligand>
        <name>substrate</name>
    </ligand>
</feature>
<feature type="binding site" evidence="7">
    <location>
        <position position="129"/>
    </location>
    <ligand>
        <name>Fe cation</name>
        <dbReference type="ChEBI" id="CHEBI:24875"/>
        <label>2</label>
    </ligand>
</feature>
<dbReference type="NCBIfam" id="NF009763">
    <property type="entry name" value="PRK13264.1"/>
    <property type="match status" value="1"/>
</dbReference>
<feature type="binding site" evidence="7">
    <location>
        <position position="111"/>
    </location>
    <ligand>
        <name>substrate</name>
    </ligand>
</feature>
<keyword evidence="9" id="KW-1185">Reference proteome</keyword>
<feature type="binding site" evidence="7">
    <location>
        <position position="58"/>
    </location>
    <ligand>
        <name>substrate</name>
    </ligand>
</feature>
<dbReference type="InterPro" id="IPR010329">
    <property type="entry name" value="3hydroanth_dOase"/>
</dbReference>
<feature type="binding site" evidence="7">
    <location>
        <position position="48"/>
    </location>
    <ligand>
        <name>O2</name>
        <dbReference type="ChEBI" id="CHEBI:15379"/>
    </ligand>
</feature>
<evidence type="ECO:0000256" key="7">
    <source>
        <dbReference type="HAMAP-Rule" id="MF_00825"/>
    </source>
</evidence>
<comment type="catalytic activity">
    <reaction evidence="7">
        <text>3-hydroxyanthranilate + O2 = (2Z,4Z)-2-amino-3-carboxymuconate 6-semialdehyde</text>
        <dbReference type="Rhea" id="RHEA:17953"/>
        <dbReference type="ChEBI" id="CHEBI:15379"/>
        <dbReference type="ChEBI" id="CHEBI:36559"/>
        <dbReference type="ChEBI" id="CHEBI:77612"/>
        <dbReference type="EC" id="1.13.11.6"/>
    </reaction>
</comment>
<evidence type="ECO:0000256" key="6">
    <source>
        <dbReference type="ARBA" id="ARBA00023004"/>
    </source>
</evidence>
<dbReference type="SUPFAM" id="SSF51182">
    <property type="entry name" value="RmlC-like cupins"/>
    <property type="match status" value="1"/>
</dbReference>
<dbReference type="Pfam" id="PF06052">
    <property type="entry name" value="3-HAO"/>
    <property type="match status" value="1"/>
</dbReference>
<dbReference type="CDD" id="cd06123">
    <property type="entry name" value="cupin_HAO"/>
    <property type="match status" value="1"/>
</dbReference>
<feature type="binding site" evidence="7">
    <location>
        <position position="166"/>
    </location>
    <ligand>
        <name>Fe cation</name>
        <dbReference type="ChEBI" id="CHEBI:24875"/>
        <label>2</label>
    </ligand>
</feature>
<protein>
    <recommendedName>
        <fullName evidence="7">3-hydroxyanthranilate 3,4-dioxygenase</fullName>
        <ecNumber evidence="7">1.13.11.6</ecNumber>
    </recommendedName>
    <alternativeName>
        <fullName evidence="7">3-hydroxyanthranilate oxygenase</fullName>
        <shortName evidence="7">3-HAO</shortName>
    </alternativeName>
    <alternativeName>
        <fullName evidence="7">3-hydroxyanthranilic acid dioxygenase</fullName>
        <shortName evidence="7">HAD</shortName>
    </alternativeName>
</protein>
<name>A0ABX1JIX8_9PSEU</name>
<keyword evidence="5 7" id="KW-0560">Oxidoreductase</keyword>
<comment type="similarity">
    <text evidence="7">Belongs to the 3-HAO family.</text>
</comment>
<dbReference type="InterPro" id="IPR011051">
    <property type="entry name" value="RmlC_Cupin_sf"/>
</dbReference>
<dbReference type="HAMAP" id="MF_00825">
    <property type="entry name" value="3_HAO"/>
    <property type="match status" value="1"/>
</dbReference>
<dbReference type="Gene3D" id="2.60.120.10">
    <property type="entry name" value="Jelly Rolls"/>
    <property type="match status" value="1"/>
</dbReference>
<dbReference type="NCBIfam" id="TIGR03037">
    <property type="entry name" value="anthran_nbaC"/>
    <property type="match status" value="1"/>
</dbReference>
<dbReference type="Proteomes" id="UP000715441">
    <property type="component" value="Unassembled WGS sequence"/>
</dbReference>
<keyword evidence="3 7" id="KW-0479">Metal-binding</keyword>
<dbReference type="InterPro" id="IPR014710">
    <property type="entry name" value="RmlC-like_jellyroll"/>
</dbReference>
<comment type="cofactor">
    <cofactor evidence="7">
        <name>Fe(2+)</name>
        <dbReference type="ChEBI" id="CHEBI:29033"/>
    </cofactor>
    <text evidence="7">Binds 2 Fe(2+) ions per subunit.</text>
</comment>
<feature type="binding site" evidence="7">
    <location>
        <position position="58"/>
    </location>
    <ligand>
        <name>Fe cation</name>
        <dbReference type="ChEBI" id="CHEBI:24875"/>
        <label>1</label>
        <note>catalytic</note>
    </ligand>
</feature>
<feature type="binding site" evidence="7">
    <location>
        <position position="163"/>
    </location>
    <ligand>
        <name>Fe cation</name>
        <dbReference type="ChEBI" id="CHEBI:24875"/>
        <label>2</label>
    </ligand>
</feature>
<dbReference type="GO" id="GO:0000334">
    <property type="term" value="F:3-hydroxyanthranilate 3,4-dioxygenase activity"/>
    <property type="evidence" value="ECO:0007669"/>
    <property type="project" value="UniProtKB-EC"/>
</dbReference>
<dbReference type="PANTHER" id="PTHR15497">
    <property type="entry name" value="3-HYDROXYANTHRANILATE 3,4-DIOXYGENASE"/>
    <property type="match status" value="1"/>
</dbReference>
<comment type="pathway">
    <text evidence="7">Cofactor biosynthesis; NAD(+) biosynthesis; quinolinate from L-kynurenine: step 3/3.</text>
</comment>
<feature type="binding site" evidence="7">
    <location>
        <position position="96"/>
    </location>
    <ligand>
        <name>Fe cation</name>
        <dbReference type="ChEBI" id="CHEBI:24875"/>
        <label>1</label>
        <note>catalytic</note>
    </ligand>
</feature>
<evidence type="ECO:0000313" key="8">
    <source>
        <dbReference type="EMBL" id="NKQ59186.1"/>
    </source>
</evidence>